<dbReference type="EMBL" id="JH818820">
    <property type="protein sequence ID" value="EKC40027.1"/>
    <property type="molecule type" value="Genomic_DNA"/>
</dbReference>
<dbReference type="Pfam" id="PF14625">
    <property type="entry name" value="Lustrin_cystein"/>
    <property type="match status" value="1"/>
</dbReference>
<protein>
    <submittedName>
        <fullName evidence="1">Uncharacterized protein</fullName>
    </submittedName>
</protein>
<reference evidence="1" key="1">
    <citation type="journal article" date="2012" name="Nature">
        <title>The oyster genome reveals stress adaptation and complexity of shell formation.</title>
        <authorList>
            <person name="Zhang G."/>
            <person name="Fang X."/>
            <person name="Guo X."/>
            <person name="Li L."/>
            <person name="Luo R."/>
            <person name="Xu F."/>
            <person name="Yang P."/>
            <person name="Zhang L."/>
            <person name="Wang X."/>
            <person name="Qi H."/>
            <person name="Xiong Z."/>
            <person name="Que H."/>
            <person name="Xie Y."/>
            <person name="Holland P.W."/>
            <person name="Paps J."/>
            <person name="Zhu Y."/>
            <person name="Wu F."/>
            <person name="Chen Y."/>
            <person name="Wang J."/>
            <person name="Peng C."/>
            <person name="Meng J."/>
            <person name="Yang L."/>
            <person name="Liu J."/>
            <person name="Wen B."/>
            <person name="Zhang N."/>
            <person name="Huang Z."/>
            <person name="Zhu Q."/>
            <person name="Feng Y."/>
            <person name="Mount A."/>
            <person name="Hedgecock D."/>
            <person name="Xu Z."/>
            <person name="Liu Y."/>
            <person name="Domazet-Loso T."/>
            <person name="Du Y."/>
            <person name="Sun X."/>
            <person name="Zhang S."/>
            <person name="Liu B."/>
            <person name="Cheng P."/>
            <person name="Jiang X."/>
            <person name="Li J."/>
            <person name="Fan D."/>
            <person name="Wang W."/>
            <person name="Fu W."/>
            <person name="Wang T."/>
            <person name="Wang B."/>
            <person name="Zhang J."/>
            <person name="Peng Z."/>
            <person name="Li Y."/>
            <person name="Li N."/>
            <person name="Wang J."/>
            <person name="Chen M."/>
            <person name="He Y."/>
            <person name="Tan F."/>
            <person name="Song X."/>
            <person name="Zheng Q."/>
            <person name="Huang R."/>
            <person name="Yang H."/>
            <person name="Du X."/>
            <person name="Chen L."/>
            <person name="Yang M."/>
            <person name="Gaffney P.M."/>
            <person name="Wang S."/>
            <person name="Luo L."/>
            <person name="She Z."/>
            <person name="Ming Y."/>
            <person name="Huang W."/>
            <person name="Zhang S."/>
            <person name="Huang B."/>
            <person name="Zhang Y."/>
            <person name="Qu T."/>
            <person name="Ni P."/>
            <person name="Miao G."/>
            <person name="Wang J."/>
            <person name="Wang Q."/>
            <person name="Steinberg C.E."/>
            <person name="Wang H."/>
            <person name="Li N."/>
            <person name="Qian L."/>
            <person name="Zhang G."/>
            <person name="Li Y."/>
            <person name="Yang H."/>
            <person name="Liu X."/>
            <person name="Wang J."/>
            <person name="Yin Y."/>
            <person name="Wang J."/>
        </authorList>
    </citation>
    <scope>NUCLEOTIDE SEQUENCE [LARGE SCALE GENOMIC DNA]</scope>
    <source>
        <strain evidence="1">05x7-T-G4-1.051#20</strain>
    </source>
</reference>
<dbReference type="HOGENOM" id="CLU_1327528_0_0_1"/>
<dbReference type="SMART" id="SM00289">
    <property type="entry name" value="WR1"/>
    <property type="match status" value="2"/>
</dbReference>
<name>K1QTB2_MAGGI</name>
<evidence type="ECO:0000313" key="1">
    <source>
        <dbReference type="EMBL" id="EKC40027.1"/>
    </source>
</evidence>
<dbReference type="InParanoid" id="K1QTB2"/>
<proteinExistence type="predicted"/>
<gene>
    <name evidence="1" type="ORF">CGI_10010023</name>
</gene>
<dbReference type="InterPro" id="IPR028150">
    <property type="entry name" value="Lustrin_cystein"/>
</dbReference>
<organism evidence="1">
    <name type="scientific">Magallana gigas</name>
    <name type="common">Pacific oyster</name>
    <name type="synonym">Crassostrea gigas</name>
    <dbReference type="NCBI Taxonomy" id="29159"/>
    <lineage>
        <taxon>Eukaryota</taxon>
        <taxon>Metazoa</taxon>
        <taxon>Spiralia</taxon>
        <taxon>Lophotrochozoa</taxon>
        <taxon>Mollusca</taxon>
        <taxon>Bivalvia</taxon>
        <taxon>Autobranchia</taxon>
        <taxon>Pteriomorphia</taxon>
        <taxon>Ostreida</taxon>
        <taxon>Ostreoidea</taxon>
        <taxon>Ostreidae</taxon>
        <taxon>Magallana</taxon>
    </lineage>
</organism>
<dbReference type="AlphaFoldDB" id="K1QTB2"/>
<accession>K1QTB2</accession>
<dbReference type="InterPro" id="IPR006150">
    <property type="entry name" value="Cys_repeat_1"/>
</dbReference>
<sequence length="207" mass="22877">MQLRTVLLLSILCILPCCGFPYMKYPVFCEPYMCPAVEIPPGCAMPNYDSNGCRACDIDICAATPDPNNEFDKCDFGRHLTKRCVGETMDPQLSVCPTGFFCFTPVDGEGPCCRRNNPCNTGVPYKVNDDAVTCSQRKRCPSGHVCTTGKGYAVCCPAHRLCPRPNNCPIISPPRCARPTTFRYKGGLICPGCDKNICKRPKNHYKK</sequence>